<name>A0A9X2KF84_9HYPH</name>
<evidence type="ECO:0000259" key="4">
    <source>
        <dbReference type="Pfam" id="PF03446"/>
    </source>
</evidence>
<feature type="active site" evidence="3">
    <location>
        <position position="172"/>
    </location>
</feature>
<dbReference type="Proteomes" id="UP001155220">
    <property type="component" value="Unassembled WGS sequence"/>
</dbReference>
<dbReference type="Pfam" id="PF03446">
    <property type="entry name" value="NAD_binding_2"/>
    <property type="match status" value="1"/>
</dbReference>
<keyword evidence="7" id="KW-1185">Reference proteome</keyword>
<gene>
    <name evidence="6" type="ORF">MJ956_08620</name>
</gene>
<dbReference type="InterPro" id="IPR029154">
    <property type="entry name" value="HIBADH-like_NADP-bd"/>
</dbReference>
<keyword evidence="2" id="KW-0520">NAD</keyword>
<dbReference type="SUPFAM" id="SSF48179">
    <property type="entry name" value="6-phosphogluconate dehydrogenase C-terminal domain-like"/>
    <property type="match status" value="1"/>
</dbReference>
<dbReference type="PANTHER" id="PTHR43060">
    <property type="entry name" value="3-HYDROXYISOBUTYRATE DEHYDROGENASE-LIKE 1, MITOCHONDRIAL-RELATED"/>
    <property type="match status" value="1"/>
</dbReference>
<dbReference type="GO" id="GO:0051287">
    <property type="term" value="F:NAD binding"/>
    <property type="evidence" value="ECO:0007669"/>
    <property type="project" value="InterPro"/>
</dbReference>
<dbReference type="InterPro" id="IPR008927">
    <property type="entry name" value="6-PGluconate_DH-like_C_sf"/>
</dbReference>
<sequence>MTDRPRIGFIGVGLMGHGMAKNILEGGYPLTVLAHRNRKPVDDLTSRGAEEAASAAEMAEKAEIVFLCLPGSPEVEATVGEILDAKGATTTIVDSSTSNPVSTRALAERCREAGVTLIDAPLSRTPKEAWEGTLDTMVGASAEDFERVRPILDCWAGKVVNVGETGAGHTMKLLNNFLSLGYASLYSEALAIGAKNGIDAKTFHGVISGGRMDCGFYQTFMQYVVERDRDAHKFTLRNAHKDMRYVVSMANESGIASHVSSSVKNGLATAEAIGRGDDYLPMLSDVVAELNGIAVRKNSTE</sequence>
<dbReference type="PIRSF" id="PIRSF000103">
    <property type="entry name" value="HIBADH"/>
    <property type="match status" value="1"/>
</dbReference>
<dbReference type="InterPro" id="IPR015815">
    <property type="entry name" value="HIBADH-related"/>
</dbReference>
<dbReference type="GO" id="GO:0016491">
    <property type="term" value="F:oxidoreductase activity"/>
    <property type="evidence" value="ECO:0007669"/>
    <property type="project" value="UniProtKB-KW"/>
</dbReference>
<comment type="caution">
    <text evidence="6">The sequence shown here is derived from an EMBL/GenBank/DDBJ whole genome shotgun (WGS) entry which is preliminary data.</text>
</comment>
<dbReference type="EMBL" id="JALHBS010000046">
    <property type="protein sequence ID" value="MCP3055211.1"/>
    <property type="molecule type" value="Genomic_DNA"/>
</dbReference>
<protein>
    <submittedName>
        <fullName evidence="6">NAD(P)-dependent oxidoreductase</fullName>
    </submittedName>
</protein>
<dbReference type="PANTHER" id="PTHR43060:SF15">
    <property type="entry name" value="3-HYDROXYISOBUTYRATE DEHYDROGENASE-LIKE 1, MITOCHONDRIAL-RELATED"/>
    <property type="match status" value="1"/>
</dbReference>
<reference evidence="6" key="1">
    <citation type="submission" date="2022-03" db="EMBL/GenBank/DDBJ databases">
        <title>Aurantimonas Liuensis sp. Nov., isolated from the hadal seawater of the Mariana Trench.</title>
        <authorList>
            <person name="Liu R."/>
        </authorList>
    </citation>
    <scope>NUCLEOTIDE SEQUENCE</scope>
    <source>
        <strain evidence="6">LRZ36</strain>
    </source>
</reference>
<keyword evidence="1" id="KW-0560">Oxidoreductase</keyword>
<feature type="domain" description="3-hydroxyisobutyrate dehydrogenase-like NAD-binding" evidence="5">
    <location>
        <begin position="166"/>
        <end position="278"/>
    </location>
</feature>
<accession>A0A9X2KF84</accession>
<dbReference type="AlphaFoldDB" id="A0A9X2KF84"/>
<dbReference type="GO" id="GO:0050661">
    <property type="term" value="F:NADP binding"/>
    <property type="evidence" value="ECO:0007669"/>
    <property type="project" value="InterPro"/>
</dbReference>
<dbReference type="Gene3D" id="1.10.1040.10">
    <property type="entry name" value="N-(1-d-carboxylethyl)-l-norvaline Dehydrogenase, domain 2"/>
    <property type="match status" value="1"/>
</dbReference>
<dbReference type="InterPro" id="IPR013328">
    <property type="entry name" value="6PGD_dom2"/>
</dbReference>
<evidence type="ECO:0000313" key="7">
    <source>
        <dbReference type="Proteomes" id="UP001155220"/>
    </source>
</evidence>
<organism evidence="6 7">
    <name type="scientific">Aurantimonas marianensis</name>
    <dbReference type="NCBI Taxonomy" id="2920428"/>
    <lineage>
        <taxon>Bacteria</taxon>
        <taxon>Pseudomonadati</taxon>
        <taxon>Pseudomonadota</taxon>
        <taxon>Alphaproteobacteria</taxon>
        <taxon>Hyphomicrobiales</taxon>
        <taxon>Aurantimonadaceae</taxon>
        <taxon>Aurantimonas</taxon>
    </lineage>
</organism>
<dbReference type="Gene3D" id="3.40.50.720">
    <property type="entry name" value="NAD(P)-binding Rossmann-like Domain"/>
    <property type="match status" value="1"/>
</dbReference>
<evidence type="ECO:0000259" key="5">
    <source>
        <dbReference type="Pfam" id="PF14833"/>
    </source>
</evidence>
<evidence type="ECO:0000256" key="1">
    <source>
        <dbReference type="ARBA" id="ARBA00023002"/>
    </source>
</evidence>
<evidence type="ECO:0000313" key="6">
    <source>
        <dbReference type="EMBL" id="MCP3055211.1"/>
    </source>
</evidence>
<dbReference type="Pfam" id="PF14833">
    <property type="entry name" value="NAD_binding_11"/>
    <property type="match status" value="1"/>
</dbReference>
<feature type="domain" description="6-phosphogluconate dehydrogenase NADP-binding" evidence="4">
    <location>
        <begin position="6"/>
        <end position="163"/>
    </location>
</feature>
<dbReference type="SUPFAM" id="SSF51735">
    <property type="entry name" value="NAD(P)-binding Rossmann-fold domains"/>
    <property type="match status" value="1"/>
</dbReference>
<dbReference type="InterPro" id="IPR006115">
    <property type="entry name" value="6PGDH_NADP-bd"/>
</dbReference>
<evidence type="ECO:0000256" key="2">
    <source>
        <dbReference type="ARBA" id="ARBA00023027"/>
    </source>
</evidence>
<evidence type="ECO:0000256" key="3">
    <source>
        <dbReference type="PIRSR" id="PIRSR000103-1"/>
    </source>
</evidence>
<proteinExistence type="predicted"/>
<dbReference type="InterPro" id="IPR036291">
    <property type="entry name" value="NAD(P)-bd_dom_sf"/>
</dbReference>
<dbReference type="RefSeq" id="WP_253964069.1">
    <property type="nucleotide sequence ID" value="NZ_JALHBS010000046.1"/>
</dbReference>